<comment type="caution">
    <text evidence="12">The sequence shown here is derived from an EMBL/GenBank/DDBJ whole genome shotgun (WGS) entry which is preliminary data.</text>
</comment>
<evidence type="ECO:0000256" key="9">
    <source>
        <dbReference type="RuleBase" id="RU363043"/>
    </source>
</evidence>
<keyword evidence="4" id="KW-0813">Transport</keyword>
<dbReference type="SUPFAM" id="SSF161098">
    <property type="entry name" value="MetI-like"/>
    <property type="match status" value="1"/>
</dbReference>
<protein>
    <recommendedName>
        <fullName evidence="3 9">Phosphate transport system permease protein PstA</fullName>
    </recommendedName>
</protein>
<dbReference type="Proteomes" id="UP000638014">
    <property type="component" value="Unassembled WGS sequence"/>
</dbReference>
<feature type="transmembrane region" description="Helical" evidence="9">
    <location>
        <begin position="346"/>
        <end position="370"/>
    </location>
</feature>
<comment type="subcellular location">
    <subcellularLocation>
        <location evidence="9">Cell inner membrane</location>
        <topology evidence="9">Multi-pass membrane protein</topology>
    </subcellularLocation>
    <subcellularLocation>
        <location evidence="1">Cell membrane</location>
        <topology evidence="1">Multi-pass membrane protein</topology>
    </subcellularLocation>
</comment>
<evidence type="ECO:0000256" key="8">
    <source>
        <dbReference type="ARBA" id="ARBA00023136"/>
    </source>
</evidence>
<reference evidence="12" key="1">
    <citation type="submission" date="2020-09" db="EMBL/GenBank/DDBJ databases">
        <title>A novel bacterium of genus Neiella, isolated from South China Sea.</title>
        <authorList>
            <person name="Huang H."/>
            <person name="Mo K."/>
            <person name="Hu Y."/>
        </authorList>
    </citation>
    <scope>NUCLEOTIDE SEQUENCE</scope>
    <source>
        <strain evidence="12">HB171785</strain>
    </source>
</reference>
<name>A0A8J6QL42_9GAMM</name>
<dbReference type="EMBL" id="JACXAF010000017">
    <property type="protein sequence ID" value="MBD1390356.1"/>
    <property type="molecule type" value="Genomic_DNA"/>
</dbReference>
<keyword evidence="13" id="KW-1185">Reference proteome</keyword>
<evidence type="ECO:0000256" key="5">
    <source>
        <dbReference type="ARBA" id="ARBA00022475"/>
    </source>
</evidence>
<evidence type="ECO:0000256" key="10">
    <source>
        <dbReference type="SAM" id="Coils"/>
    </source>
</evidence>
<dbReference type="GO" id="GO:0005315">
    <property type="term" value="F:phosphate transmembrane transporter activity"/>
    <property type="evidence" value="ECO:0007669"/>
    <property type="project" value="InterPro"/>
</dbReference>
<feature type="transmembrane region" description="Helical" evidence="9">
    <location>
        <begin position="433"/>
        <end position="455"/>
    </location>
</feature>
<dbReference type="CDD" id="cd06261">
    <property type="entry name" value="TM_PBP2"/>
    <property type="match status" value="1"/>
</dbReference>
<dbReference type="InterPro" id="IPR035906">
    <property type="entry name" value="MetI-like_sf"/>
</dbReference>
<keyword evidence="7 9" id="KW-1133">Transmembrane helix</keyword>
<dbReference type="Pfam" id="PF00528">
    <property type="entry name" value="BPD_transp_1"/>
    <property type="match status" value="1"/>
</dbReference>
<proteinExistence type="inferred from homology"/>
<keyword evidence="6 9" id="KW-0812">Transmembrane</keyword>
<feature type="coiled-coil region" evidence="10">
    <location>
        <begin position="208"/>
        <end position="235"/>
    </location>
</feature>
<gene>
    <name evidence="12" type="primary">pstA</name>
    <name evidence="12" type="ORF">IC617_13015</name>
</gene>
<evidence type="ECO:0000256" key="6">
    <source>
        <dbReference type="ARBA" id="ARBA00022692"/>
    </source>
</evidence>
<keyword evidence="8 9" id="KW-0472">Membrane</keyword>
<feature type="transmembrane region" description="Helical" evidence="9">
    <location>
        <begin position="514"/>
        <end position="536"/>
    </location>
</feature>
<evidence type="ECO:0000313" key="12">
    <source>
        <dbReference type="EMBL" id="MBD1390356.1"/>
    </source>
</evidence>
<dbReference type="AlphaFoldDB" id="A0A8J6QL42"/>
<sequence>MKTWFKSGSPWVWMTAGTVSISLVAVLGLLLLIAWRGLIYFWPAAIYQFEVRDQLGNVTTVVGEIHDREQVTVLQLRESGREIDGAPTDLVTRYLVKTGNREFVDLDFRWILETDIISRSQPTNMARVERTKNGNFYGQIEAVLEQGKPVAGDVAEVLEQRIARVAELTDGMADIQHSDIGGINYKLEKIRLRERGDELRDRLTQDRIDDYNAQREALRTEYLGYEKELFALREETERDSVVIKDMRGESVSISMKYVLDVIYPNDMSVLAKAGHWFIEVGKFISSEPREANTEGGVFPAIFGTVFMVMLMAVVVTPFGVVAAIYLHEYAGKNALTKIIRTAVINLAGVPSIVYGVFGLGFFVYVMGGSIDQLFYPEALPSPTFGTPGMMWSALTLAILTLPVVIVSTEEGLSRIPSTVRQGSLALGATKAETLWRIILPMASPAIMTGLILAVARAAGEVAPLMLVGVVKMAPTLPVDGNFPFIHLDRKFMHLGFHIYDVGFQSPNVEAARPLVYATSFLLVTVIVGLNITAIGIRNHLREKYRSLEH</sequence>
<feature type="transmembrane region" description="Helical" evidence="9">
    <location>
        <begin position="390"/>
        <end position="412"/>
    </location>
</feature>
<evidence type="ECO:0000256" key="4">
    <source>
        <dbReference type="ARBA" id="ARBA00022448"/>
    </source>
</evidence>
<dbReference type="RefSeq" id="WP_191145427.1">
    <property type="nucleotide sequence ID" value="NZ_JACXAF010000017.1"/>
</dbReference>
<dbReference type="PANTHER" id="PTHR43470:SF6">
    <property type="entry name" value="PHOSPHATE TRANSPORT SYSTEM PERMEASE PROTEIN PSTA"/>
    <property type="match status" value="1"/>
</dbReference>
<feature type="domain" description="ABC transmembrane type-1" evidence="11">
    <location>
        <begin position="301"/>
        <end position="533"/>
    </location>
</feature>
<dbReference type="InterPro" id="IPR000515">
    <property type="entry name" value="MetI-like"/>
</dbReference>
<dbReference type="GO" id="GO:0005886">
    <property type="term" value="C:plasma membrane"/>
    <property type="evidence" value="ECO:0007669"/>
    <property type="project" value="UniProtKB-SubCell"/>
</dbReference>
<feature type="transmembrane region" description="Helical" evidence="9">
    <location>
        <begin position="297"/>
        <end position="326"/>
    </location>
</feature>
<organism evidence="12 13">
    <name type="scientific">Neiella litorisoli</name>
    <dbReference type="NCBI Taxonomy" id="2771431"/>
    <lineage>
        <taxon>Bacteria</taxon>
        <taxon>Pseudomonadati</taxon>
        <taxon>Pseudomonadota</taxon>
        <taxon>Gammaproteobacteria</taxon>
        <taxon>Alteromonadales</taxon>
        <taxon>Echinimonadaceae</taxon>
        <taxon>Neiella</taxon>
    </lineage>
</organism>
<dbReference type="GO" id="GO:0035435">
    <property type="term" value="P:phosphate ion transmembrane transport"/>
    <property type="evidence" value="ECO:0007669"/>
    <property type="project" value="InterPro"/>
</dbReference>
<evidence type="ECO:0000259" key="11">
    <source>
        <dbReference type="PROSITE" id="PS50928"/>
    </source>
</evidence>
<keyword evidence="10" id="KW-0175">Coiled coil</keyword>
<dbReference type="InterPro" id="IPR005672">
    <property type="entry name" value="Phosphate_PstA"/>
</dbReference>
<dbReference type="PANTHER" id="PTHR43470">
    <property type="entry name" value="PHOSPHATE TRANSPORT SYSTEM PERMEASE PROTEIN PSTA-RELATED"/>
    <property type="match status" value="1"/>
</dbReference>
<evidence type="ECO:0000256" key="3">
    <source>
        <dbReference type="ARBA" id="ARBA00016864"/>
    </source>
</evidence>
<evidence type="ECO:0000256" key="1">
    <source>
        <dbReference type="ARBA" id="ARBA00004651"/>
    </source>
</evidence>
<dbReference type="PROSITE" id="PS50928">
    <property type="entry name" value="ABC_TM1"/>
    <property type="match status" value="1"/>
</dbReference>
<feature type="transmembrane region" description="Helical" evidence="9">
    <location>
        <begin position="12"/>
        <end position="35"/>
    </location>
</feature>
<keyword evidence="5 9" id="KW-1003">Cell membrane</keyword>
<comment type="similarity">
    <text evidence="2 9">Belongs to the binding-protein-dependent transport system permease family. CysTW subfamily.</text>
</comment>
<dbReference type="NCBIfam" id="TIGR00974">
    <property type="entry name" value="3a0107s02c"/>
    <property type="match status" value="1"/>
</dbReference>
<evidence type="ECO:0000256" key="7">
    <source>
        <dbReference type="ARBA" id="ARBA00022989"/>
    </source>
</evidence>
<evidence type="ECO:0000256" key="2">
    <source>
        <dbReference type="ARBA" id="ARBA00007069"/>
    </source>
</evidence>
<dbReference type="Gene3D" id="1.10.3720.10">
    <property type="entry name" value="MetI-like"/>
    <property type="match status" value="1"/>
</dbReference>
<evidence type="ECO:0000313" key="13">
    <source>
        <dbReference type="Proteomes" id="UP000638014"/>
    </source>
</evidence>
<accession>A0A8J6QL42</accession>